<protein>
    <recommendedName>
        <fullName evidence="4">Transmembrane protein 138</fullName>
    </recommendedName>
</protein>
<reference evidence="2 3" key="1">
    <citation type="submission" date="2016-09" db="EMBL/GenBank/DDBJ databases">
        <title>Extensive genetic diversity and differential bi-allelic expression allows diatom success in the polar Southern Ocean.</title>
        <authorList>
            <consortium name="DOE Joint Genome Institute"/>
            <person name="Mock T."/>
            <person name="Otillar R.P."/>
            <person name="Strauss J."/>
            <person name="Dupont C."/>
            <person name="Frickenhaus S."/>
            <person name="Maumus F."/>
            <person name="Mcmullan M."/>
            <person name="Sanges R."/>
            <person name="Schmutz J."/>
            <person name="Toseland A."/>
            <person name="Valas R."/>
            <person name="Veluchamy A."/>
            <person name="Ward B.J."/>
            <person name="Allen A."/>
            <person name="Barry K."/>
            <person name="Falciatore A."/>
            <person name="Ferrante M."/>
            <person name="Fortunato A.E."/>
            <person name="Gloeckner G."/>
            <person name="Gruber A."/>
            <person name="Hipkin R."/>
            <person name="Janech M."/>
            <person name="Kroth P."/>
            <person name="Leese F."/>
            <person name="Lindquist E."/>
            <person name="Lyon B.R."/>
            <person name="Martin J."/>
            <person name="Mayer C."/>
            <person name="Parker M."/>
            <person name="Quesneville H."/>
            <person name="Raymond J."/>
            <person name="Uhlig C."/>
            <person name="Valentin K.U."/>
            <person name="Worden A.Z."/>
            <person name="Armbrust E.V."/>
            <person name="Bowler C."/>
            <person name="Green B."/>
            <person name="Moulton V."/>
            <person name="Van Oosterhout C."/>
            <person name="Grigoriev I."/>
        </authorList>
    </citation>
    <scope>NUCLEOTIDE SEQUENCE [LARGE SCALE GENOMIC DNA]</scope>
    <source>
        <strain evidence="2 3">CCMP1102</strain>
    </source>
</reference>
<keyword evidence="1" id="KW-0812">Transmembrane</keyword>
<evidence type="ECO:0008006" key="4">
    <source>
        <dbReference type="Google" id="ProtNLM"/>
    </source>
</evidence>
<dbReference type="EMBL" id="KV784353">
    <property type="protein sequence ID" value="OEU23654.1"/>
    <property type="molecule type" value="Genomic_DNA"/>
</dbReference>
<feature type="transmembrane region" description="Helical" evidence="1">
    <location>
        <begin position="81"/>
        <end position="101"/>
    </location>
</feature>
<keyword evidence="3" id="KW-1185">Reference proteome</keyword>
<keyword evidence="1" id="KW-1133">Transmembrane helix</keyword>
<feature type="transmembrane region" description="Helical" evidence="1">
    <location>
        <begin position="12"/>
        <end position="34"/>
    </location>
</feature>
<evidence type="ECO:0000313" key="2">
    <source>
        <dbReference type="EMBL" id="OEU23654.1"/>
    </source>
</evidence>
<sequence length="128" mass="14869">MLVPKMDPHYLWIPIIGLVLLDVVGVIGVAYGAFPPMPVWAVYILSTMIYVLKYFVWLYTPLYVMQDKNLTSRYLEFQQQSLFLFVNMPYLLIDILCFVLFQGSILDKCISVYEEVYAKTSCTFEINA</sequence>
<accession>A0A1E7FZW3</accession>
<feature type="transmembrane region" description="Helical" evidence="1">
    <location>
        <begin position="40"/>
        <end position="60"/>
    </location>
</feature>
<evidence type="ECO:0000256" key="1">
    <source>
        <dbReference type="SAM" id="Phobius"/>
    </source>
</evidence>
<dbReference type="Proteomes" id="UP000095751">
    <property type="component" value="Unassembled WGS sequence"/>
</dbReference>
<dbReference type="InParanoid" id="A0A1E7FZW3"/>
<gene>
    <name evidence="2" type="ORF">FRACYDRAFT_233826</name>
</gene>
<name>A0A1E7FZW3_9STRA</name>
<dbReference type="AlphaFoldDB" id="A0A1E7FZW3"/>
<dbReference type="KEGG" id="fcy:FRACYDRAFT_233826"/>
<organism evidence="2 3">
    <name type="scientific">Fragilariopsis cylindrus CCMP1102</name>
    <dbReference type="NCBI Taxonomy" id="635003"/>
    <lineage>
        <taxon>Eukaryota</taxon>
        <taxon>Sar</taxon>
        <taxon>Stramenopiles</taxon>
        <taxon>Ochrophyta</taxon>
        <taxon>Bacillariophyta</taxon>
        <taxon>Bacillariophyceae</taxon>
        <taxon>Bacillariophycidae</taxon>
        <taxon>Bacillariales</taxon>
        <taxon>Bacillariaceae</taxon>
        <taxon>Fragilariopsis</taxon>
    </lineage>
</organism>
<proteinExistence type="predicted"/>
<evidence type="ECO:0000313" key="3">
    <source>
        <dbReference type="Proteomes" id="UP000095751"/>
    </source>
</evidence>
<keyword evidence="1" id="KW-0472">Membrane</keyword>